<feature type="domain" description="YrdC-like" evidence="7">
    <location>
        <begin position="4"/>
        <end position="198"/>
    </location>
</feature>
<dbReference type="PROSITE" id="PS51163">
    <property type="entry name" value="YRDC"/>
    <property type="match status" value="1"/>
</dbReference>
<dbReference type="Pfam" id="PF01300">
    <property type="entry name" value="Sua5_yciO_yrdC"/>
    <property type="match status" value="1"/>
</dbReference>
<evidence type="ECO:0000256" key="2">
    <source>
        <dbReference type="ARBA" id="ARBA00007663"/>
    </source>
</evidence>
<comment type="subcellular location">
    <subcellularLocation>
        <location evidence="1">Cytoplasm</location>
    </subcellularLocation>
</comment>
<name>A0A2M7XHL3_9BACT</name>
<keyword evidence="5" id="KW-0808">Transferase</keyword>
<organism evidence="8 9">
    <name type="scientific">Candidatus Uhrbacteria bacterium CG_4_9_14_3_um_filter_36_7</name>
    <dbReference type="NCBI Taxonomy" id="1975033"/>
    <lineage>
        <taxon>Bacteria</taxon>
        <taxon>Candidatus Uhriibacteriota</taxon>
    </lineage>
</organism>
<dbReference type="SUPFAM" id="SSF55821">
    <property type="entry name" value="YrdC/RibB"/>
    <property type="match status" value="1"/>
</dbReference>
<evidence type="ECO:0000313" key="9">
    <source>
        <dbReference type="Proteomes" id="UP000229749"/>
    </source>
</evidence>
<evidence type="ECO:0000256" key="3">
    <source>
        <dbReference type="ARBA" id="ARBA00012584"/>
    </source>
</evidence>
<evidence type="ECO:0000259" key="7">
    <source>
        <dbReference type="PROSITE" id="PS51163"/>
    </source>
</evidence>
<dbReference type="GO" id="GO:0000049">
    <property type="term" value="F:tRNA binding"/>
    <property type="evidence" value="ECO:0007669"/>
    <property type="project" value="TreeGrafter"/>
</dbReference>
<dbReference type="GO" id="GO:0003725">
    <property type="term" value="F:double-stranded RNA binding"/>
    <property type="evidence" value="ECO:0007669"/>
    <property type="project" value="InterPro"/>
</dbReference>
<dbReference type="AlphaFoldDB" id="A0A2M7XHL3"/>
<evidence type="ECO:0000256" key="5">
    <source>
        <dbReference type="ARBA" id="ARBA00022679"/>
    </source>
</evidence>
<evidence type="ECO:0000256" key="4">
    <source>
        <dbReference type="ARBA" id="ARBA00022490"/>
    </source>
</evidence>
<dbReference type="PANTHER" id="PTHR17490:SF18">
    <property type="entry name" value="THREONYLCARBAMOYL-AMP SYNTHASE"/>
    <property type="match status" value="1"/>
</dbReference>
<dbReference type="InterPro" id="IPR017945">
    <property type="entry name" value="DHBP_synth_RibB-like_a/b_dom"/>
</dbReference>
<protein>
    <recommendedName>
        <fullName evidence="3">L-threonylcarbamoyladenylate synthase</fullName>
        <ecNumber evidence="3">2.7.7.87</ecNumber>
    </recommendedName>
</protein>
<proteinExistence type="inferred from homology"/>
<accession>A0A2M7XHL3</accession>
<comment type="similarity">
    <text evidence="2">Belongs to the SUA5 family.</text>
</comment>
<comment type="catalytic activity">
    <reaction evidence="6">
        <text>L-threonine + hydrogencarbonate + ATP = L-threonylcarbamoyladenylate + diphosphate + H2O</text>
        <dbReference type="Rhea" id="RHEA:36407"/>
        <dbReference type="ChEBI" id="CHEBI:15377"/>
        <dbReference type="ChEBI" id="CHEBI:17544"/>
        <dbReference type="ChEBI" id="CHEBI:30616"/>
        <dbReference type="ChEBI" id="CHEBI:33019"/>
        <dbReference type="ChEBI" id="CHEBI:57926"/>
        <dbReference type="ChEBI" id="CHEBI:73682"/>
        <dbReference type="EC" id="2.7.7.87"/>
    </reaction>
</comment>
<dbReference type="EMBL" id="PFWS01000029">
    <property type="protein sequence ID" value="PJA47339.1"/>
    <property type="molecule type" value="Genomic_DNA"/>
</dbReference>
<evidence type="ECO:0000313" key="8">
    <source>
        <dbReference type="EMBL" id="PJA47339.1"/>
    </source>
</evidence>
<comment type="caution">
    <text evidence="8">The sequence shown here is derived from an EMBL/GenBank/DDBJ whole genome shotgun (WGS) entry which is preliminary data.</text>
</comment>
<dbReference type="EC" id="2.7.7.87" evidence="3"/>
<dbReference type="Gene3D" id="3.90.870.10">
    <property type="entry name" value="DHBP synthase"/>
    <property type="match status" value="1"/>
</dbReference>
<dbReference type="GO" id="GO:0006450">
    <property type="term" value="P:regulation of translational fidelity"/>
    <property type="evidence" value="ECO:0007669"/>
    <property type="project" value="TreeGrafter"/>
</dbReference>
<dbReference type="InterPro" id="IPR006070">
    <property type="entry name" value="Sua5-like_dom"/>
</dbReference>
<dbReference type="GO" id="GO:0005737">
    <property type="term" value="C:cytoplasm"/>
    <property type="evidence" value="ECO:0007669"/>
    <property type="project" value="UniProtKB-SubCell"/>
</dbReference>
<dbReference type="Proteomes" id="UP000229749">
    <property type="component" value="Unassembled WGS sequence"/>
</dbReference>
<dbReference type="PANTHER" id="PTHR17490">
    <property type="entry name" value="SUA5"/>
    <property type="match status" value="1"/>
</dbReference>
<dbReference type="GO" id="GO:0061710">
    <property type="term" value="F:L-threonylcarbamoyladenylate synthase"/>
    <property type="evidence" value="ECO:0007669"/>
    <property type="project" value="UniProtKB-EC"/>
</dbReference>
<sequence length="208" mass="23348">MISSKQIKQAICVLKSGGIVLFPTETCYGLAADASNSKAVKRIFLLKNRDTLQTFPLIASSFRMAEKYMDLSLSLRKIARIYWPGPLTIVSPINKTVLKNHLLAKEVVQKNRTIAMRVSSHPIARALSSGLGRPIVSTSANRQGQSNTYSIQSTLRQFRPFKILPDFFLDGGVLVRRKPSTIITQENEKIKVLRQGNIFIEKNQSRFV</sequence>
<evidence type="ECO:0000256" key="6">
    <source>
        <dbReference type="ARBA" id="ARBA00048366"/>
    </source>
</evidence>
<gene>
    <name evidence="8" type="ORF">CO172_01935</name>
</gene>
<reference evidence="9" key="1">
    <citation type="submission" date="2017-09" db="EMBL/GenBank/DDBJ databases">
        <title>Depth-based differentiation of microbial function through sediment-hosted aquifers and enrichment of novel symbionts in the deep terrestrial subsurface.</title>
        <authorList>
            <person name="Probst A.J."/>
            <person name="Ladd B."/>
            <person name="Jarett J.K."/>
            <person name="Geller-Mcgrath D.E."/>
            <person name="Sieber C.M.K."/>
            <person name="Emerson J.B."/>
            <person name="Anantharaman K."/>
            <person name="Thomas B.C."/>
            <person name="Malmstrom R."/>
            <person name="Stieglmeier M."/>
            <person name="Klingl A."/>
            <person name="Woyke T."/>
            <person name="Ryan C.M."/>
            <person name="Banfield J.F."/>
        </authorList>
    </citation>
    <scope>NUCLEOTIDE SEQUENCE [LARGE SCALE GENOMIC DNA]</scope>
</reference>
<evidence type="ECO:0000256" key="1">
    <source>
        <dbReference type="ARBA" id="ARBA00004496"/>
    </source>
</evidence>
<keyword evidence="4" id="KW-0963">Cytoplasm</keyword>
<dbReference type="NCBIfam" id="TIGR00057">
    <property type="entry name" value="L-threonylcarbamoyladenylate synthase"/>
    <property type="match status" value="1"/>
</dbReference>
<dbReference type="InterPro" id="IPR050156">
    <property type="entry name" value="TC-AMP_synthase_SUA5"/>
</dbReference>